<sequence>MLFIDHNELKAFTELVYTLIGEKFGRFIDRGLPGQNFNLHLIGLAKKGHVKRILLSLITNSWNELDHTRVQPPSNLDLEDYTIEEKDSENFVYFNRKASLECPQYKHIHDKDQQWFGRICASNGKFILKCFWKGVQEIVYALKTDFPELQIKEYYGKSDPMEKSHDFSNVEESWKDIDLVAYTSTLKIGVSCINSKFKRAFCLFNSYIETNRSSNVSITEKGLFQWLLNAKHECLLRELQNREIFPDIDSIIQNKDVLTI</sequence>
<reference evidence="1 2" key="1">
    <citation type="submission" date="2017-11" db="EMBL/GenBank/DDBJ databases">
        <title>The genome of Rhizophagus clarus HR1 reveals common genetic basis of auxotrophy among arbuscular mycorrhizal fungi.</title>
        <authorList>
            <person name="Kobayashi Y."/>
        </authorList>
    </citation>
    <scope>NUCLEOTIDE SEQUENCE [LARGE SCALE GENOMIC DNA]</scope>
    <source>
        <strain evidence="1 2">HR1</strain>
    </source>
</reference>
<dbReference type="AlphaFoldDB" id="A0A2Z6R9C5"/>
<accession>A0A2Z6R9C5</accession>
<dbReference type="Proteomes" id="UP000247702">
    <property type="component" value="Unassembled WGS sequence"/>
</dbReference>
<proteinExistence type="predicted"/>
<dbReference type="STRING" id="94130.A0A2Z6R9C5"/>
<organism evidence="1 2">
    <name type="scientific">Rhizophagus clarus</name>
    <dbReference type="NCBI Taxonomy" id="94130"/>
    <lineage>
        <taxon>Eukaryota</taxon>
        <taxon>Fungi</taxon>
        <taxon>Fungi incertae sedis</taxon>
        <taxon>Mucoromycota</taxon>
        <taxon>Glomeromycotina</taxon>
        <taxon>Glomeromycetes</taxon>
        <taxon>Glomerales</taxon>
        <taxon>Glomeraceae</taxon>
        <taxon>Rhizophagus</taxon>
    </lineage>
</organism>
<dbReference type="EMBL" id="BEXD01001491">
    <property type="protein sequence ID" value="GBB94349.1"/>
    <property type="molecule type" value="Genomic_DNA"/>
</dbReference>
<evidence type="ECO:0000313" key="2">
    <source>
        <dbReference type="Proteomes" id="UP000247702"/>
    </source>
</evidence>
<evidence type="ECO:0000313" key="1">
    <source>
        <dbReference type="EMBL" id="GBB94349.1"/>
    </source>
</evidence>
<keyword evidence="2" id="KW-1185">Reference proteome</keyword>
<name>A0A2Z6R9C5_9GLOM</name>
<protein>
    <submittedName>
        <fullName evidence="1">Uncharacterized protein</fullName>
    </submittedName>
</protein>
<gene>
    <name evidence="1" type="ORF">RclHR1_02340006</name>
</gene>
<comment type="caution">
    <text evidence="1">The sequence shown here is derived from an EMBL/GenBank/DDBJ whole genome shotgun (WGS) entry which is preliminary data.</text>
</comment>